<dbReference type="EMBL" id="JBAFSM010000004">
    <property type="protein sequence ID" value="MEG3436107.1"/>
    <property type="molecule type" value="Genomic_DNA"/>
</dbReference>
<organism evidence="1 2">
    <name type="scientific">Pannus brasiliensis CCIBt3594</name>
    <dbReference type="NCBI Taxonomy" id="1427578"/>
    <lineage>
        <taxon>Bacteria</taxon>
        <taxon>Bacillati</taxon>
        <taxon>Cyanobacteriota</taxon>
        <taxon>Cyanophyceae</taxon>
        <taxon>Oscillatoriophycideae</taxon>
        <taxon>Chroococcales</taxon>
        <taxon>Microcystaceae</taxon>
        <taxon>Pannus</taxon>
    </lineage>
</organism>
<protein>
    <submittedName>
        <fullName evidence="1">DUF29 domain-containing protein</fullName>
    </submittedName>
</protein>
<dbReference type="Proteomes" id="UP001328733">
    <property type="component" value="Unassembled WGS sequence"/>
</dbReference>
<dbReference type="Gene3D" id="1.20.1220.20">
    <property type="entry name" value="Uncharcterised protein PF01724"/>
    <property type="match status" value="1"/>
</dbReference>
<dbReference type="AlphaFoldDB" id="A0AAW9QPE7"/>
<sequence>MTNQSLYDRDFNLWIEKNVSLLEKRQFSDLDIENLIEEIGSIGKSDRRSLESYSLKLFERLLKLQYWKFELAYNERGWRNEVRNCRRSIKRLLADSPSLKSYLIEIFDNCFQEARISLS</sequence>
<gene>
    <name evidence="1" type="ORF">V0288_03165</name>
</gene>
<reference evidence="1 2" key="1">
    <citation type="submission" date="2024-01" db="EMBL/GenBank/DDBJ databases">
        <title>Genomic insights into the taxonomy and metabolism of the cyanobacterium Pannus brasiliensis CCIBt3594.</title>
        <authorList>
            <person name="Machado M."/>
            <person name="Botero N.B."/>
            <person name="Andreote A.P.D."/>
            <person name="Feitosa A.M.T."/>
            <person name="Popin R."/>
            <person name="Sivonen K."/>
            <person name="Fiore M.F."/>
        </authorList>
    </citation>
    <scope>NUCLEOTIDE SEQUENCE [LARGE SCALE GENOMIC DNA]</scope>
    <source>
        <strain evidence="1 2">CCIBt3594</strain>
    </source>
</reference>
<dbReference type="PANTHER" id="PTHR34235:SF3">
    <property type="entry name" value="SLR1203 PROTEIN"/>
    <property type="match status" value="1"/>
</dbReference>
<proteinExistence type="predicted"/>
<dbReference type="PANTHER" id="PTHR34235">
    <property type="entry name" value="SLR1203 PROTEIN-RELATED"/>
    <property type="match status" value="1"/>
</dbReference>
<keyword evidence="2" id="KW-1185">Reference proteome</keyword>
<evidence type="ECO:0000313" key="1">
    <source>
        <dbReference type="EMBL" id="MEG3436107.1"/>
    </source>
</evidence>
<dbReference type="InterPro" id="IPR002636">
    <property type="entry name" value="DUF29"/>
</dbReference>
<accession>A0AAW9QPE7</accession>
<name>A0AAW9QPE7_9CHRO</name>
<evidence type="ECO:0000313" key="2">
    <source>
        <dbReference type="Proteomes" id="UP001328733"/>
    </source>
</evidence>
<comment type="caution">
    <text evidence="1">The sequence shown here is derived from an EMBL/GenBank/DDBJ whole genome shotgun (WGS) entry which is preliminary data.</text>
</comment>
<dbReference type="Pfam" id="PF01724">
    <property type="entry name" value="DUF29"/>
    <property type="match status" value="1"/>
</dbReference>